<dbReference type="RefSeq" id="WP_274188066.1">
    <property type="nucleotide sequence ID" value="NZ_BAABHN010000036.1"/>
</dbReference>
<protein>
    <submittedName>
        <fullName evidence="13">FHA domain-containing protein</fullName>
    </submittedName>
</protein>
<keyword evidence="4 10" id="KW-0812">Transmembrane</keyword>
<comment type="subcellular location">
    <subcellularLocation>
        <location evidence="1">Membrane</location>
        <topology evidence="1">Multi-pass membrane protein</topology>
    </subcellularLocation>
</comment>
<evidence type="ECO:0000313" key="14">
    <source>
        <dbReference type="Proteomes" id="UP001595909"/>
    </source>
</evidence>
<feature type="transmembrane region" description="Helical" evidence="10">
    <location>
        <begin position="754"/>
        <end position="776"/>
    </location>
</feature>
<keyword evidence="14" id="KW-1185">Reference proteome</keyword>
<feature type="transmembrane region" description="Helical" evidence="10">
    <location>
        <begin position="709"/>
        <end position="734"/>
    </location>
</feature>
<dbReference type="SUPFAM" id="SSF49879">
    <property type="entry name" value="SMAD/FHA domain"/>
    <property type="match status" value="2"/>
</dbReference>
<evidence type="ECO:0000256" key="2">
    <source>
        <dbReference type="ARBA" id="ARBA00022448"/>
    </source>
</evidence>
<dbReference type="InterPro" id="IPR027417">
    <property type="entry name" value="P-loop_NTPase"/>
</dbReference>
<dbReference type="PANTHER" id="PTHR48041:SF139">
    <property type="entry name" value="PROTEIN SCARLET"/>
    <property type="match status" value="1"/>
</dbReference>
<evidence type="ECO:0000256" key="1">
    <source>
        <dbReference type="ARBA" id="ARBA00004141"/>
    </source>
</evidence>
<keyword evidence="7 10" id="KW-1133">Transmembrane helix</keyword>
<dbReference type="InterPro" id="IPR013525">
    <property type="entry name" value="ABC2_TM"/>
</dbReference>
<dbReference type="InterPro" id="IPR008984">
    <property type="entry name" value="SMAD_FHA_dom_sf"/>
</dbReference>
<proteinExistence type="predicted"/>
<dbReference type="Pfam" id="PF00498">
    <property type="entry name" value="FHA"/>
    <property type="match status" value="2"/>
</dbReference>
<dbReference type="InterPro" id="IPR050352">
    <property type="entry name" value="ABCG_transporters"/>
</dbReference>
<dbReference type="SMART" id="SM00240">
    <property type="entry name" value="FHA"/>
    <property type="match status" value="2"/>
</dbReference>
<evidence type="ECO:0000256" key="3">
    <source>
        <dbReference type="ARBA" id="ARBA00022553"/>
    </source>
</evidence>
<feature type="transmembrane region" description="Helical" evidence="10">
    <location>
        <begin position="783"/>
        <end position="803"/>
    </location>
</feature>
<evidence type="ECO:0000256" key="5">
    <source>
        <dbReference type="ARBA" id="ARBA00022741"/>
    </source>
</evidence>
<evidence type="ECO:0000256" key="4">
    <source>
        <dbReference type="ARBA" id="ARBA00022692"/>
    </source>
</evidence>
<keyword evidence="6" id="KW-0067">ATP-binding</keyword>
<dbReference type="PANTHER" id="PTHR48041">
    <property type="entry name" value="ABC TRANSPORTER G FAMILY MEMBER 28"/>
    <property type="match status" value="1"/>
</dbReference>
<comment type="caution">
    <text evidence="13">The sequence shown here is derived from an EMBL/GenBank/DDBJ whole genome shotgun (WGS) entry which is preliminary data.</text>
</comment>
<sequence>MHPVEPVPRPAAGRRPARGRPLTAPQLELTHGDRRLVVPPGQPVTIGRDEAAGFQVVHPLVSRVHVELRPLPTGWELIDHSRNGVFVAGERLQQLRLSPGATPRLTLALGHGGPEVQVALRAVGADPGAPPVAMAAPLVPPAARPGGSDPRPVPAQPGAPPRVRHDPLAGPTPDDAGADGPSRQGRLSAVHRLPSAAPPSAAASPPEPAPTARIATAAPGTPPATPATRIRIGRETDNDVVVSDLLVSRHHAELRSDGAGGWELIDLGSPNGTYVDGRRIHRVPLRPGMLVGIGHALFHLDGAEGGVLVEREDAGAIAFRAEDLVVRTPKGRTLLDRVGFALEEKSLLAVVGPSGAGKSTLLRALTGFRPADQGTVTYADRDLYADYDELRQRIGLVPQDDILHPQLTVRRALAYAARLRFPSDTTEAERDHRIDEVIGELGLTDQAEQRIDSLSGGQRKRTSVALELLTRPSLLFLDEPTSGLDPGLDKSVMRTLRGLADDGRTVVVVTHNVANLDVCDRLLLLAPGGTVAYFGPPREALAFFGVPDFADLFLLLEREAGADWGERFRRSAVAERYIGTPPPTRAPGAYGVRTPATTSAPAAPPRQQSALAQFAVLARRYLAVIGADRQYTIFMVALPLLLAALSHALPVDTGLSLAEQLRGVPGAPQSLLMVFVVGAALMGSAASIRELVKEREIYRRERAIGLSRAAYLLSKVVVLGVITGLQGLVLGVLGTLGRPGPDEAVVLGDPRVEILVAIAATTIASMAVGLAVSAWIDNADRGMPLLVLLAMLQFILSSALLQIQDSPVLAQLSWLVPARWGFALGASTIGVRSGPGVPPPYTAAEPLWDHDAATWMFDLAALAGVTVLFVVVTALLLRRLDPRARRVG</sequence>
<dbReference type="Pfam" id="PF01061">
    <property type="entry name" value="ABC2_membrane"/>
    <property type="match status" value="1"/>
</dbReference>
<reference evidence="14" key="1">
    <citation type="journal article" date="2019" name="Int. J. Syst. Evol. Microbiol.">
        <title>The Global Catalogue of Microorganisms (GCM) 10K type strain sequencing project: providing services to taxonomists for standard genome sequencing and annotation.</title>
        <authorList>
            <consortium name="The Broad Institute Genomics Platform"/>
            <consortium name="The Broad Institute Genome Sequencing Center for Infectious Disease"/>
            <person name="Wu L."/>
            <person name="Ma J."/>
        </authorList>
    </citation>
    <scope>NUCLEOTIDE SEQUENCE [LARGE SCALE GENOMIC DNA]</scope>
    <source>
        <strain evidence="14">CCUG 50347</strain>
    </source>
</reference>
<evidence type="ECO:0000256" key="7">
    <source>
        <dbReference type="ARBA" id="ARBA00022989"/>
    </source>
</evidence>
<name>A0ABV9RLE2_9PSEU</name>
<dbReference type="Gene3D" id="2.60.200.20">
    <property type="match status" value="2"/>
</dbReference>
<feature type="compositionally biased region" description="Low complexity" evidence="9">
    <location>
        <begin position="194"/>
        <end position="219"/>
    </location>
</feature>
<feature type="domain" description="FHA" evidence="11">
    <location>
        <begin position="44"/>
        <end position="92"/>
    </location>
</feature>
<organism evidence="13 14">
    <name type="scientific">Actinomycetospora chibensis</name>
    <dbReference type="NCBI Taxonomy" id="663606"/>
    <lineage>
        <taxon>Bacteria</taxon>
        <taxon>Bacillati</taxon>
        <taxon>Actinomycetota</taxon>
        <taxon>Actinomycetes</taxon>
        <taxon>Pseudonocardiales</taxon>
        <taxon>Pseudonocardiaceae</taxon>
        <taxon>Actinomycetospora</taxon>
    </lineage>
</organism>
<evidence type="ECO:0000256" key="9">
    <source>
        <dbReference type="SAM" id="MobiDB-lite"/>
    </source>
</evidence>
<feature type="compositionally biased region" description="Pro residues" evidence="9">
    <location>
        <begin position="151"/>
        <end position="160"/>
    </location>
</feature>
<feature type="region of interest" description="Disordered" evidence="9">
    <location>
        <begin position="134"/>
        <end position="228"/>
    </location>
</feature>
<dbReference type="Pfam" id="PF00005">
    <property type="entry name" value="ABC_tran"/>
    <property type="match status" value="1"/>
</dbReference>
<accession>A0ABV9RLE2</accession>
<dbReference type="CDD" id="cd00060">
    <property type="entry name" value="FHA"/>
    <property type="match status" value="1"/>
</dbReference>
<keyword evidence="3" id="KW-0597">Phosphoprotein</keyword>
<evidence type="ECO:0000256" key="8">
    <source>
        <dbReference type="ARBA" id="ARBA00023136"/>
    </source>
</evidence>
<evidence type="ECO:0000259" key="12">
    <source>
        <dbReference type="PROSITE" id="PS50893"/>
    </source>
</evidence>
<keyword evidence="5" id="KW-0547">Nucleotide-binding</keyword>
<feature type="domain" description="ABC transporter" evidence="12">
    <location>
        <begin position="319"/>
        <end position="553"/>
    </location>
</feature>
<dbReference type="Proteomes" id="UP001595909">
    <property type="component" value="Unassembled WGS sequence"/>
</dbReference>
<dbReference type="SUPFAM" id="SSF52540">
    <property type="entry name" value="P-loop containing nucleoside triphosphate hydrolases"/>
    <property type="match status" value="1"/>
</dbReference>
<dbReference type="PROSITE" id="PS50893">
    <property type="entry name" value="ABC_TRANSPORTER_2"/>
    <property type="match status" value="1"/>
</dbReference>
<dbReference type="PROSITE" id="PS50006">
    <property type="entry name" value="FHA_DOMAIN"/>
    <property type="match status" value="2"/>
</dbReference>
<evidence type="ECO:0000259" key="11">
    <source>
        <dbReference type="PROSITE" id="PS50006"/>
    </source>
</evidence>
<keyword evidence="2" id="KW-0813">Transport</keyword>
<dbReference type="InterPro" id="IPR000253">
    <property type="entry name" value="FHA_dom"/>
</dbReference>
<keyword evidence="8 10" id="KW-0472">Membrane</keyword>
<feature type="transmembrane region" description="Helical" evidence="10">
    <location>
        <begin position="855"/>
        <end position="877"/>
    </location>
</feature>
<dbReference type="Gene3D" id="3.40.50.300">
    <property type="entry name" value="P-loop containing nucleotide triphosphate hydrolases"/>
    <property type="match status" value="1"/>
</dbReference>
<evidence type="ECO:0000256" key="10">
    <source>
        <dbReference type="SAM" id="Phobius"/>
    </source>
</evidence>
<dbReference type="InterPro" id="IPR003593">
    <property type="entry name" value="AAA+_ATPase"/>
</dbReference>
<feature type="transmembrane region" description="Helical" evidence="10">
    <location>
        <begin position="669"/>
        <end position="688"/>
    </location>
</feature>
<evidence type="ECO:0000256" key="6">
    <source>
        <dbReference type="ARBA" id="ARBA00022840"/>
    </source>
</evidence>
<dbReference type="InterPro" id="IPR003439">
    <property type="entry name" value="ABC_transporter-like_ATP-bd"/>
</dbReference>
<feature type="domain" description="FHA" evidence="11">
    <location>
        <begin position="230"/>
        <end position="280"/>
    </location>
</feature>
<evidence type="ECO:0000313" key="13">
    <source>
        <dbReference type="EMBL" id="MFC4833957.1"/>
    </source>
</evidence>
<gene>
    <name evidence="13" type="ORF">ACFPEL_16200</name>
</gene>
<feature type="region of interest" description="Disordered" evidence="9">
    <location>
        <begin position="1"/>
        <end position="22"/>
    </location>
</feature>
<dbReference type="SMART" id="SM00382">
    <property type="entry name" value="AAA"/>
    <property type="match status" value="1"/>
</dbReference>
<dbReference type="EMBL" id="JBHSIM010000036">
    <property type="protein sequence ID" value="MFC4833957.1"/>
    <property type="molecule type" value="Genomic_DNA"/>
</dbReference>